<evidence type="ECO:0000313" key="5">
    <source>
        <dbReference type="EMBL" id="SCZ61886.1"/>
    </source>
</evidence>
<dbReference type="GO" id="GO:0004151">
    <property type="term" value="F:dihydroorotase activity"/>
    <property type="evidence" value="ECO:0007669"/>
    <property type="project" value="InterPro"/>
</dbReference>
<sequence length="430" mass="45949">MSGAIHIRGGRLVDPSQNLDREADLFIRDGRMAGIGTAPPGFEAQRTINAAGRVVCPGLIDLQSRLREPGQEHKGTIASETAAAAASGITTLCCPPDTDPVIDNPAVAEQILYRAGKAGNSRVLPLGALTARLAGEHLAEMLALQESGCIAVSNASRPVHNTLVMRRALEYAATLGLTVFINSEDPWLGGHGCLHEGQVSTRLGLPGIPECAEVIGISRDLILVERTGVRAHFSRLSTARAVEMVAAARARGLPVTCDVTAHQLFLTEMDIGVFDSLCHVRPPLRTFRDRDGLRAALADGVITSVCSDHQPHDPDAKLAPFSDTEPGISALETLLPLLLRLADEKVLPRSDALARLTIGPAEVLGNGLGTLALDAPADVCIFDPEAWWQVSEETLVSRGKNTPLLGWELKGRVTHTLLEGRIVFERQDNH</sequence>
<evidence type="ECO:0000259" key="4">
    <source>
        <dbReference type="Pfam" id="PF12890"/>
    </source>
</evidence>
<keyword evidence="6" id="KW-1185">Reference proteome</keyword>
<dbReference type="SUPFAM" id="SSF51556">
    <property type="entry name" value="Metallo-dependent hydrolases"/>
    <property type="match status" value="1"/>
</dbReference>
<dbReference type="CDD" id="cd01317">
    <property type="entry name" value="DHOase_IIa"/>
    <property type="match status" value="1"/>
</dbReference>
<dbReference type="EMBL" id="FMWD01000006">
    <property type="protein sequence ID" value="SCZ61886.1"/>
    <property type="molecule type" value="Genomic_DNA"/>
</dbReference>
<dbReference type="Pfam" id="PF12890">
    <property type="entry name" value="DHOase"/>
    <property type="match status" value="1"/>
</dbReference>
<gene>
    <name evidence="5" type="ORF">SAMN03097708_02222</name>
</gene>
<dbReference type="GO" id="GO:0004038">
    <property type="term" value="F:allantoinase activity"/>
    <property type="evidence" value="ECO:0007669"/>
    <property type="project" value="TreeGrafter"/>
</dbReference>
<keyword evidence="1" id="KW-0862">Zinc</keyword>
<evidence type="ECO:0000259" key="3">
    <source>
        <dbReference type="Pfam" id="PF07969"/>
    </source>
</evidence>
<dbReference type="RefSeq" id="WP_092996834.1">
    <property type="nucleotide sequence ID" value="NZ_FMWD01000006.1"/>
</dbReference>
<dbReference type="Proteomes" id="UP000199648">
    <property type="component" value="Unassembled WGS sequence"/>
</dbReference>
<proteinExistence type="predicted"/>
<dbReference type="GO" id="GO:0005737">
    <property type="term" value="C:cytoplasm"/>
    <property type="evidence" value="ECO:0007669"/>
    <property type="project" value="TreeGrafter"/>
</dbReference>
<dbReference type="NCBIfam" id="NF005791">
    <property type="entry name" value="PRK07627.1"/>
    <property type="match status" value="1"/>
</dbReference>
<evidence type="ECO:0000256" key="2">
    <source>
        <dbReference type="ARBA" id="ARBA00022975"/>
    </source>
</evidence>
<dbReference type="InterPro" id="IPR024403">
    <property type="entry name" value="DHOase_cat"/>
</dbReference>
<dbReference type="PANTHER" id="PTHR43668:SF2">
    <property type="entry name" value="ALLANTOINASE"/>
    <property type="match status" value="1"/>
</dbReference>
<feature type="domain" description="Amidohydrolase 3" evidence="3">
    <location>
        <begin position="287"/>
        <end position="424"/>
    </location>
</feature>
<dbReference type="InterPro" id="IPR004722">
    <property type="entry name" value="DHOase"/>
</dbReference>
<dbReference type="GO" id="GO:0006221">
    <property type="term" value="P:pyrimidine nucleotide biosynthetic process"/>
    <property type="evidence" value="ECO:0007669"/>
    <property type="project" value="UniProtKB-KW"/>
</dbReference>
<dbReference type="InterPro" id="IPR013108">
    <property type="entry name" value="Amidohydro_3"/>
</dbReference>
<dbReference type="Pfam" id="PF07969">
    <property type="entry name" value="Amidohydro_3"/>
    <property type="match status" value="1"/>
</dbReference>
<dbReference type="PANTHER" id="PTHR43668">
    <property type="entry name" value="ALLANTOINASE"/>
    <property type="match status" value="1"/>
</dbReference>
<dbReference type="AlphaFoldDB" id="A0A1G5QJV7"/>
<dbReference type="SUPFAM" id="SSF51338">
    <property type="entry name" value="Composite domain of metallo-dependent hydrolases"/>
    <property type="match status" value="1"/>
</dbReference>
<reference evidence="5 6" key="1">
    <citation type="submission" date="2016-10" db="EMBL/GenBank/DDBJ databases">
        <authorList>
            <person name="de Groot N.N."/>
        </authorList>
    </citation>
    <scope>NUCLEOTIDE SEQUENCE [LARGE SCALE GENOMIC DNA]</scope>
    <source>
        <strain evidence="5 6">HLD2</strain>
    </source>
</reference>
<dbReference type="InterPro" id="IPR011059">
    <property type="entry name" value="Metal-dep_hydrolase_composite"/>
</dbReference>
<dbReference type="InterPro" id="IPR050138">
    <property type="entry name" value="DHOase/Allantoinase_Hydrolase"/>
</dbReference>
<accession>A0A1G5QJV7</accession>
<dbReference type="GO" id="GO:0006145">
    <property type="term" value="P:purine nucleobase catabolic process"/>
    <property type="evidence" value="ECO:0007669"/>
    <property type="project" value="TreeGrafter"/>
</dbReference>
<feature type="domain" description="Dihydroorotase catalytic" evidence="4">
    <location>
        <begin position="52"/>
        <end position="238"/>
    </location>
</feature>
<dbReference type="STRING" id="415747.SAMN03097708_02222"/>
<dbReference type="NCBIfam" id="TIGR00857">
    <property type="entry name" value="pyrC_multi"/>
    <property type="match status" value="1"/>
</dbReference>
<name>A0A1G5QJV7_9GAMM</name>
<dbReference type="Gene3D" id="2.30.40.10">
    <property type="entry name" value="Urease, subunit C, domain 1"/>
    <property type="match status" value="1"/>
</dbReference>
<dbReference type="Gene3D" id="3.20.20.140">
    <property type="entry name" value="Metal-dependent hydrolases"/>
    <property type="match status" value="1"/>
</dbReference>
<keyword evidence="2" id="KW-0665">Pyrimidine biosynthesis</keyword>
<evidence type="ECO:0000313" key="6">
    <source>
        <dbReference type="Proteomes" id="UP000199648"/>
    </source>
</evidence>
<evidence type="ECO:0000256" key="1">
    <source>
        <dbReference type="ARBA" id="ARBA00022833"/>
    </source>
</evidence>
<dbReference type="GO" id="GO:0046872">
    <property type="term" value="F:metal ion binding"/>
    <property type="evidence" value="ECO:0007669"/>
    <property type="project" value="InterPro"/>
</dbReference>
<organism evidence="5 6">
    <name type="scientific">Thiohalomonas denitrificans</name>
    <dbReference type="NCBI Taxonomy" id="415747"/>
    <lineage>
        <taxon>Bacteria</taxon>
        <taxon>Pseudomonadati</taxon>
        <taxon>Pseudomonadota</taxon>
        <taxon>Gammaproteobacteria</taxon>
        <taxon>Thiohalomonadales</taxon>
        <taxon>Thiohalomonadaceae</taxon>
        <taxon>Thiohalomonas</taxon>
    </lineage>
</organism>
<protein>
    <submittedName>
        <fullName evidence="5">Dihydroorotase</fullName>
    </submittedName>
</protein>
<dbReference type="OrthoDB" id="5687299at2"/>
<dbReference type="InterPro" id="IPR032466">
    <property type="entry name" value="Metal_Hydrolase"/>
</dbReference>